<dbReference type="AlphaFoldDB" id="A0A210QK31"/>
<accession>A0A210QK31</accession>
<protein>
    <submittedName>
        <fullName evidence="3">Ribonuclease P protein subunit p38</fullName>
    </submittedName>
</protein>
<dbReference type="Proteomes" id="UP000242188">
    <property type="component" value="Unassembled WGS sequence"/>
</dbReference>
<dbReference type="GO" id="GO:0000172">
    <property type="term" value="C:ribonuclease MRP complex"/>
    <property type="evidence" value="ECO:0007669"/>
    <property type="project" value="InterPro"/>
</dbReference>
<dbReference type="OrthoDB" id="20109at2759"/>
<name>A0A210QK31_MIZYE</name>
<dbReference type="GO" id="GO:0033204">
    <property type="term" value="F:ribonuclease P RNA binding"/>
    <property type="evidence" value="ECO:0007669"/>
    <property type="project" value="TreeGrafter"/>
</dbReference>
<organism evidence="3 4">
    <name type="scientific">Mizuhopecten yessoensis</name>
    <name type="common">Japanese scallop</name>
    <name type="synonym">Patinopecten yessoensis</name>
    <dbReference type="NCBI Taxonomy" id="6573"/>
    <lineage>
        <taxon>Eukaryota</taxon>
        <taxon>Metazoa</taxon>
        <taxon>Spiralia</taxon>
        <taxon>Lophotrochozoa</taxon>
        <taxon>Mollusca</taxon>
        <taxon>Bivalvia</taxon>
        <taxon>Autobranchia</taxon>
        <taxon>Pteriomorphia</taxon>
        <taxon>Pectinida</taxon>
        <taxon>Pectinoidea</taxon>
        <taxon>Pectinidae</taxon>
        <taxon>Mizuhopecten</taxon>
    </lineage>
</organism>
<dbReference type="STRING" id="6573.A0A210QK31"/>
<evidence type="ECO:0000259" key="2">
    <source>
        <dbReference type="Pfam" id="PF01248"/>
    </source>
</evidence>
<evidence type="ECO:0000313" key="3">
    <source>
        <dbReference type="EMBL" id="OWF49110.1"/>
    </source>
</evidence>
<dbReference type="InterPro" id="IPR029064">
    <property type="entry name" value="Ribosomal_eL30-like_sf"/>
</dbReference>
<feature type="compositionally biased region" description="Polar residues" evidence="1">
    <location>
        <begin position="231"/>
        <end position="248"/>
    </location>
</feature>
<feature type="region of interest" description="Disordered" evidence="1">
    <location>
        <begin position="213"/>
        <end position="270"/>
    </location>
</feature>
<sequence length="355" mass="39879">MSAPTLTKKQIQQTIRKGNSRPVVKTALSSPYNIQWPTVQEDVQEEILQRLLSTLKSLDIARPKSRKKKKKNKTEETEKDTAMPVAIETLRNRKQLLFGVNQVTRGLEKDEVRLVISCRSAQPVIITRHLIGLAALRKCPAICVSSLNKSVSKVMNMTSAVAIGFKKSSGIKDSSVFDELVEFVAKHAPDITLPWLPGNSVDISKMEAPVEKMDTGADPASPNVASEVESSEQTVKNESPSKEASLNECSDGEIKENSKGAGDRSHNESINFVKPHIMRTDEGKVDYSRFYVYKSEATKSKQNWPEFIKFSSDPEESVVYRNESVKRHHVEYEKVSVKRIPTNPDRKKKKKKLKN</sequence>
<evidence type="ECO:0000256" key="1">
    <source>
        <dbReference type="SAM" id="MobiDB-lite"/>
    </source>
</evidence>
<dbReference type="InterPro" id="IPR004038">
    <property type="entry name" value="Ribosomal_eL8/eL30/eS12/Gad45"/>
</dbReference>
<dbReference type="EMBL" id="NEDP02003256">
    <property type="protein sequence ID" value="OWF49110.1"/>
    <property type="molecule type" value="Genomic_DNA"/>
</dbReference>
<dbReference type="PANTHER" id="PTHR46948:SF1">
    <property type="entry name" value="RIBONUCLEASE P PROTEIN SUBUNIT P38"/>
    <property type="match status" value="1"/>
</dbReference>
<dbReference type="SUPFAM" id="SSF55315">
    <property type="entry name" value="L30e-like"/>
    <property type="match status" value="1"/>
</dbReference>
<feature type="domain" description="Ribosomal protein eL8/eL30/eS12/Gadd45" evidence="2">
    <location>
        <begin position="86"/>
        <end position="149"/>
    </location>
</feature>
<dbReference type="InterPro" id="IPR042848">
    <property type="entry name" value="Rpp38"/>
</dbReference>
<dbReference type="GO" id="GO:0005655">
    <property type="term" value="C:nucleolar ribonuclease P complex"/>
    <property type="evidence" value="ECO:0007669"/>
    <property type="project" value="InterPro"/>
</dbReference>
<dbReference type="GO" id="GO:0004526">
    <property type="term" value="F:ribonuclease P activity"/>
    <property type="evidence" value="ECO:0007669"/>
    <property type="project" value="TreeGrafter"/>
</dbReference>
<dbReference type="Gene3D" id="3.30.1330.30">
    <property type="match status" value="1"/>
</dbReference>
<dbReference type="GO" id="GO:0001650">
    <property type="term" value="C:fibrillar center"/>
    <property type="evidence" value="ECO:0007669"/>
    <property type="project" value="TreeGrafter"/>
</dbReference>
<keyword evidence="4" id="KW-1185">Reference proteome</keyword>
<feature type="compositionally biased region" description="Basic residues" evidence="1">
    <location>
        <begin position="346"/>
        <end position="355"/>
    </location>
</feature>
<dbReference type="Pfam" id="PF01248">
    <property type="entry name" value="Ribosomal_L7Ae"/>
    <property type="match status" value="1"/>
</dbReference>
<evidence type="ECO:0000313" key="4">
    <source>
        <dbReference type="Proteomes" id="UP000242188"/>
    </source>
</evidence>
<comment type="caution">
    <text evidence="3">The sequence shown here is derived from an EMBL/GenBank/DDBJ whole genome shotgun (WGS) entry which is preliminary data.</text>
</comment>
<reference evidence="3 4" key="1">
    <citation type="journal article" date="2017" name="Nat. Ecol. Evol.">
        <title>Scallop genome provides insights into evolution of bilaterian karyotype and development.</title>
        <authorList>
            <person name="Wang S."/>
            <person name="Zhang J."/>
            <person name="Jiao W."/>
            <person name="Li J."/>
            <person name="Xun X."/>
            <person name="Sun Y."/>
            <person name="Guo X."/>
            <person name="Huan P."/>
            <person name="Dong B."/>
            <person name="Zhang L."/>
            <person name="Hu X."/>
            <person name="Sun X."/>
            <person name="Wang J."/>
            <person name="Zhao C."/>
            <person name="Wang Y."/>
            <person name="Wang D."/>
            <person name="Huang X."/>
            <person name="Wang R."/>
            <person name="Lv J."/>
            <person name="Li Y."/>
            <person name="Zhang Z."/>
            <person name="Liu B."/>
            <person name="Lu W."/>
            <person name="Hui Y."/>
            <person name="Liang J."/>
            <person name="Zhou Z."/>
            <person name="Hou R."/>
            <person name="Li X."/>
            <person name="Liu Y."/>
            <person name="Li H."/>
            <person name="Ning X."/>
            <person name="Lin Y."/>
            <person name="Zhao L."/>
            <person name="Xing Q."/>
            <person name="Dou J."/>
            <person name="Li Y."/>
            <person name="Mao J."/>
            <person name="Guo H."/>
            <person name="Dou H."/>
            <person name="Li T."/>
            <person name="Mu C."/>
            <person name="Jiang W."/>
            <person name="Fu Q."/>
            <person name="Fu X."/>
            <person name="Miao Y."/>
            <person name="Liu J."/>
            <person name="Yu Q."/>
            <person name="Li R."/>
            <person name="Liao H."/>
            <person name="Li X."/>
            <person name="Kong Y."/>
            <person name="Jiang Z."/>
            <person name="Chourrout D."/>
            <person name="Li R."/>
            <person name="Bao Z."/>
        </authorList>
    </citation>
    <scope>NUCLEOTIDE SEQUENCE [LARGE SCALE GENOMIC DNA]</scope>
    <source>
        <strain evidence="3 4">PY_sf001</strain>
    </source>
</reference>
<feature type="region of interest" description="Disordered" evidence="1">
    <location>
        <begin position="336"/>
        <end position="355"/>
    </location>
</feature>
<dbReference type="GO" id="GO:0001682">
    <property type="term" value="P:tRNA 5'-leader removal"/>
    <property type="evidence" value="ECO:0007669"/>
    <property type="project" value="InterPro"/>
</dbReference>
<proteinExistence type="predicted"/>
<dbReference type="PANTHER" id="PTHR46948">
    <property type="entry name" value="RIBONUCLEASE P PROTEIN SUBUNIT P38"/>
    <property type="match status" value="1"/>
</dbReference>
<feature type="compositionally biased region" description="Basic and acidic residues" evidence="1">
    <location>
        <begin position="252"/>
        <end position="267"/>
    </location>
</feature>
<gene>
    <name evidence="3" type="ORF">KP79_PYT20685</name>
</gene>